<accession>A0A3M7QUS3</accession>
<evidence type="ECO:0000256" key="6">
    <source>
        <dbReference type="PIRNR" id="PIRNR001112"/>
    </source>
</evidence>
<evidence type="ECO:0000256" key="5">
    <source>
        <dbReference type="ARBA" id="ARBA00022801"/>
    </source>
</evidence>
<evidence type="ECO:0000256" key="7">
    <source>
        <dbReference type="PIRSR" id="PIRSR001112-1"/>
    </source>
</evidence>
<reference evidence="9 10" key="1">
    <citation type="journal article" date="2018" name="Sci. Rep.">
        <title>Genomic signatures of local adaptation to the degree of environmental predictability in rotifers.</title>
        <authorList>
            <person name="Franch-Gras L."/>
            <person name="Hahn C."/>
            <person name="Garcia-Roger E.M."/>
            <person name="Carmona M.J."/>
            <person name="Serra M."/>
            <person name="Gomez A."/>
        </authorList>
    </citation>
    <scope>NUCLEOTIDE SEQUENCE [LARGE SCALE GENOMIC DNA]</scope>
    <source>
        <strain evidence="9">HYR1</strain>
    </source>
</reference>
<dbReference type="InterPro" id="IPR029058">
    <property type="entry name" value="AB_hydrolase_fold"/>
</dbReference>
<dbReference type="EC" id="3.3.2.9" evidence="6"/>
<evidence type="ECO:0000256" key="1">
    <source>
        <dbReference type="ARBA" id="ARBA00000221"/>
    </source>
</evidence>
<feature type="active site" description="Proton acceptor" evidence="7">
    <location>
        <position position="441"/>
    </location>
</feature>
<evidence type="ECO:0000313" key="10">
    <source>
        <dbReference type="Proteomes" id="UP000276133"/>
    </source>
</evidence>
<evidence type="ECO:0000259" key="8">
    <source>
        <dbReference type="Pfam" id="PF06441"/>
    </source>
</evidence>
<keyword evidence="4 6" id="KW-0058">Aromatic hydrocarbons catabolism</keyword>
<dbReference type="PANTHER" id="PTHR21661:SF35">
    <property type="entry name" value="EPOXIDE HYDROLASE"/>
    <property type="match status" value="1"/>
</dbReference>
<keyword evidence="10" id="KW-1185">Reference proteome</keyword>
<dbReference type="GO" id="GO:0033961">
    <property type="term" value="F:cis-stilbene-oxide hydrolase activity"/>
    <property type="evidence" value="ECO:0007669"/>
    <property type="project" value="UniProtKB-UniRule"/>
</dbReference>
<dbReference type="GO" id="GO:0005789">
    <property type="term" value="C:endoplasmic reticulum membrane"/>
    <property type="evidence" value="ECO:0007669"/>
    <property type="project" value="UniProtKB-SubCell"/>
</dbReference>
<comment type="similarity">
    <text evidence="3 6">Belongs to the peptidase S33 family.</text>
</comment>
<dbReference type="OrthoDB" id="7130006at2759"/>
<comment type="subcellular location">
    <subcellularLocation>
        <location evidence="6">Endoplasmic reticulum membrane</location>
    </subcellularLocation>
    <subcellularLocation>
        <location evidence="2">Microsome membrane</location>
        <topology evidence="2">Single-pass membrane protein</topology>
    </subcellularLocation>
</comment>
<sequence length="466" mass="54383">MPRKVIFISAIILAIAIFWTKYEETKSISELKKIEQWAEENKIKVDKSIEVEKFKIEFDQKEWNLLKQKLSLTRYFTALEDVPSFDYGFDPDYARELVEYWQTNFDWKSQVDYLNKYPQFRIRINDTLIHYVHYITNPNAAKKVNLLLLDGWPGAFFGFFQAIEFIQKTYTDISFSIVVPSIPGYHFSTPLNKKHNPVDTSLIFDGLMRFILGEKTRYFIHGEDWGSIIASSMSQLNPDRVLGLHITMPTSSESNVINNICTLLLPYFPGFFLSDQEIKLDFSSRYSIKSKLLKFWHEFGYFHLQATRPDTLGHALTDSPAGLMAYILEKYSSWTFRRTDQISGVKDGGLKNFKKDDLLTICTLYWMTNSITSSMRYYANSVSAMLEYREKNLDLFNLPISEKIPVAVQMNINDIFVTPFWFVKTRYQGLIRYNIFEDGGHFAAFQNPQTTAEDLIDFVNQVQSKL</sequence>
<comment type="caution">
    <text evidence="9">The sequence shown here is derived from an EMBL/GenBank/DDBJ whole genome shotgun (WGS) entry which is preliminary data.</text>
</comment>
<keyword evidence="6" id="KW-0256">Endoplasmic reticulum</keyword>
<gene>
    <name evidence="9" type="ORF">BpHYR1_030010</name>
</gene>
<feature type="active site" description="Proton donor" evidence="7">
    <location>
        <position position="378"/>
    </location>
</feature>
<comment type="catalytic activity">
    <reaction evidence="1 6">
        <text>1-(4-methoxyphenyl)-N-methyl-N-[(3-methyloxetan-3-yl)methyl]methanamine + H2O = 2-{[(4-methoxybenzyl)(methyl)amino]methyl}-2-methylpropane-1,3-diol</text>
        <dbReference type="Rhea" id="RHEA:55764"/>
        <dbReference type="ChEBI" id="CHEBI:15377"/>
        <dbReference type="ChEBI" id="CHEBI:139161"/>
        <dbReference type="ChEBI" id="CHEBI:139164"/>
        <dbReference type="EC" id="3.3.2.9"/>
    </reaction>
</comment>
<keyword evidence="5 6" id="KW-0378">Hydrolase</keyword>
<dbReference type="PANTHER" id="PTHR21661">
    <property type="entry name" value="EPOXIDE HYDROLASE 1-RELATED"/>
    <property type="match status" value="1"/>
</dbReference>
<dbReference type="InterPro" id="IPR016292">
    <property type="entry name" value="Epoxide_hydrolase"/>
</dbReference>
<evidence type="ECO:0000256" key="4">
    <source>
        <dbReference type="ARBA" id="ARBA00022797"/>
    </source>
</evidence>
<dbReference type="Pfam" id="PF06441">
    <property type="entry name" value="EHN"/>
    <property type="match status" value="1"/>
</dbReference>
<feature type="domain" description="Epoxide hydrolase N-terminal" evidence="8">
    <location>
        <begin position="52"/>
        <end position="158"/>
    </location>
</feature>
<dbReference type="SUPFAM" id="SSF53474">
    <property type="entry name" value="alpha/beta-Hydrolases"/>
    <property type="match status" value="1"/>
</dbReference>
<evidence type="ECO:0000256" key="2">
    <source>
        <dbReference type="ARBA" id="ARBA00004111"/>
    </source>
</evidence>
<dbReference type="GO" id="GO:0097176">
    <property type="term" value="P:epoxide metabolic process"/>
    <property type="evidence" value="ECO:0007669"/>
    <property type="project" value="TreeGrafter"/>
</dbReference>
<dbReference type="Proteomes" id="UP000276133">
    <property type="component" value="Unassembled WGS sequence"/>
</dbReference>
<dbReference type="STRING" id="10195.A0A3M7QUS3"/>
<dbReference type="PIRSF" id="PIRSF001112">
    <property type="entry name" value="Epoxide_hydrolase"/>
    <property type="match status" value="1"/>
</dbReference>
<dbReference type="InterPro" id="IPR010497">
    <property type="entry name" value="Epoxide_hydro_N"/>
</dbReference>
<evidence type="ECO:0000256" key="3">
    <source>
        <dbReference type="ARBA" id="ARBA00010088"/>
    </source>
</evidence>
<organism evidence="9 10">
    <name type="scientific">Brachionus plicatilis</name>
    <name type="common">Marine rotifer</name>
    <name type="synonym">Brachionus muelleri</name>
    <dbReference type="NCBI Taxonomy" id="10195"/>
    <lineage>
        <taxon>Eukaryota</taxon>
        <taxon>Metazoa</taxon>
        <taxon>Spiralia</taxon>
        <taxon>Gnathifera</taxon>
        <taxon>Rotifera</taxon>
        <taxon>Eurotatoria</taxon>
        <taxon>Monogononta</taxon>
        <taxon>Pseudotrocha</taxon>
        <taxon>Ploima</taxon>
        <taxon>Brachionidae</taxon>
        <taxon>Brachionus</taxon>
    </lineage>
</organism>
<feature type="active site" description="Nucleophile" evidence="7">
    <location>
        <position position="224"/>
    </location>
</feature>
<dbReference type="EMBL" id="REGN01005098">
    <property type="protein sequence ID" value="RNA14864.1"/>
    <property type="molecule type" value="Genomic_DNA"/>
</dbReference>
<evidence type="ECO:0000313" key="9">
    <source>
        <dbReference type="EMBL" id="RNA14864.1"/>
    </source>
</evidence>
<proteinExistence type="inferred from homology"/>
<dbReference type="AlphaFoldDB" id="A0A3M7QUS3"/>
<name>A0A3M7QUS3_BRAPC</name>
<comment type="catalytic activity">
    <reaction evidence="6">
        <text>cis-stilbene oxide + H2O = (1R,2R)-hydrobenzoin</text>
        <dbReference type="Rhea" id="RHEA:23900"/>
        <dbReference type="ChEBI" id="CHEBI:15377"/>
        <dbReference type="ChEBI" id="CHEBI:50004"/>
        <dbReference type="ChEBI" id="CHEBI:50014"/>
        <dbReference type="EC" id="3.3.2.9"/>
    </reaction>
</comment>
<dbReference type="InterPro" id="IPR000639">
    <property type="entry name" value="Epox_hydrolase-like"/>
</dbReference>
<dbReference type="PRINTS" id="PR00412">
    <property type="entry name" value="EPOXHYDRLASE"/>
</dbReference>
<keyword evidence="6" id="KW-0472">Membrane</keyword>
<dbReference type="Gene3D" id="3.40.50.1820">
    <property type="entry name" value="alpha/beta hydrolase"/>
    <property type="match status" value="1"/>
</dbReference>
<protein>
    <recommendedName>
        <fullName evidence="6">Epoxide hydrolase</fullName>
        <ecNumber evidence="6">3.3.2.9</ecNumber>
    </recommendedName>
</protein>